<comment type="caution">
    <text evidence="4">The sequence shown here is derived from an EMBL/GenBank/DDBJ whole genome shotgun (WGS) entry which is preliminary data.</text>
</comment>
<organism evidence="4 5">
    <name type="scientific">Arcicella aurantiaca</name>
    <dbReference type="NCBI Taxonomy" id="591202"/>
    <lineage>
        <taxon>Bacteria</taxon>
        <taxon>Pseudomonadati</taxon>
        <taxon>Bacteroidota</taxon>
        <taxon>Cytophagia</taxon>
        <taxon>Cytophagales</taxon>
        <taxon>Flectobacillaceae</taxon>
        <taxon>Arcicella</taxon>
    </lineage>
</organism>
<dbReference type="PROSITE" id="PS50075">
    <property type="entry name" value="CARRIER"/>
    <property type="match status" value="1"/>
</dbReference>
<dbReference type="SUPFAM" id="SSF47336">
    <property type="entry name" value="ACP-like"/>
    <property type="match status" value="1"/>
</dbReference>
<evidence type="ECO:0000256" key="1">
    <source>
        <dbReference type="ARBA" id="ARBA00022450"/>
    </source>
</evidence>
<name>A0A316DJ28_9BACT</name>
<evidence type="ECO:0000313" key="5">
    <source>
        <dbReference type="Proteomes" id="UP000245489"/>
    </source>
</evidence>
<sequence length="88" mass="9952">METSEKFDLIFSEVAEMLSEVAECPVSDVKIDSDLPNELGINSLMGLEILVMIERKYKVKLKEEDLVKMTTPRIMVEMLLPHVQVAVA</sequence>
<dbReference type="AlphaFoldDB" id="A0A316DJ28"/>
<dbReference type="PROSITE" id="PS00012">
    <property type="entry name" value="PHOSPHOPANTETHEINE"/>
    <property type="match status" value="1"/>
</dbReference>
<dbReference type="Proteomes" id="UP000245489">
    <property type="component" value="Unassembled WGS sequence"/>
</dbReference>
<keyword evidence="1" id="KW-0596">Phosphopantetheine</keyword>
<gene>
    <name evidence="4" type="ORF">LV89_04324</name>
</gene>
<keyword evidence="5" id="KW-1185">Reference proteome</keyword>
<evidence type="ECO:0000259" key="3">
    <source>
        <dbReference type="PROSITE" id="PS50075"/>
    </source>
</evidence>
<reference evidence="4 5" key="1">
    <citation type="submission" date="2018-05" db="EMBL/GenBank/DDBJ databases">
        <title>Genomic Encyclopedia of Archaeal and Bacterial Type Strains, Phase II (KMG-II): from individual species to whole genera.</title>
        <authorList>
            <person name="Goeker M."/>
        </authorList>
    </citation>
    <scope>NUCLEOTIDE SEQUENCE [LARGE SCALE GENOMIC DNA]</scope>
    <source>
        <strain evidence="4 5">DSM 22214</strain>
    </source>
</reference>
<dbReference type="InterPro" id="IPR036736">
    <property type="entry name" value="ACP-like_sf"/>
</dbReference>
<dbReference type="OrthoDB" id="1263296at2"/>
<evidence type="ECO:0000313" key="4">
    <source>
        <dbReference type="EMBL" id="PWK17608.1"/>
    </source>
</evidence>
<accession>A0A316DJ28</accession>
<dbReference type="EMBL" id="QGGO01000034">
    <property type="protein sequence ID" value="PWK17608.1"/>
    <property type="molecule type" value="Genomic_DNA"/>
</dbReference>
<keyword evidence="2" id="KW-0597">Phosphoprotein</keyword>
<dbReference type="Gene3D" id="1.10.1200.10">
    <property type="entry name" value="ACP-like"/>
    <property type="match status" value="1"/>
</dbReference>
<dbReference type="InterPro" id="IPR006162">
    <property type="entry name" value="Ppantetheine_attach_site"/>
</dbReference>
<protein>
    <submittedName>
        <fullName evidence="4">Acyl carrier protein</fullName>
    </submittedName>
</protein>
<dbReference type="Pfam" id="PF00550">
    <property type="entry name" value="PP-binding"/>
    <property type="match status" value="1"/>
</dbReference>
<evidence type="ECO:0000256" key="2">
    <source>
        <dbReference type="ARBA" id="ARBA00022553"/>
    </source>
</evidence>
<dbReference type="InterPro" id="IPR009081">
    <property type="entry name" value="PP-bd_ACP"/>
</dbReference>
<feature type="domain" description="Carrier" evidence="3">
    <location>
        <begin position="1"/>
        <end position="83"/>
    </location>
</feature>
<dbReference type="RefSeq" id="WP_109744982.1">
    <property type="nucleotide sequence ID" value="NZ_QGGO01000034.1"/>
</dbReference>
<proteinExistence type="predicted"/>